<accession>A0A1S8ARE0</accession>
<dbReference type="OrthoDB" id="275266at2157"/>
<dbReference type="AlphaFoldDB" id="A0A1S8ARE0"/>
<dbReference type="GO" id="GO:0016878">
    <property type="term" value="F:acid-thiol ligase activity"/>
    <property type="evidence" value="ECO:0007669"/>
    <property type="project" value="UniProtKB-ARBA"/>
</dbReference>
<dbReference type="Gene3D" id="3.30.300.30">
    <property type="match status" value="1"/>
</dbReference>
<dbReference type="InterPro" id="IPR020845">
    <property type="entry name" value="AMP-binding_CS"/>
</dbReference>
<name>A0A1S8ARE0_9EURY</name>
<dbReference type="PROSITE" id="PS00455">
    <property type="entry name" value="AMP_BINDING"/>
    <property type="match status" value="1"/>
</dbReference>
<reference evidence="4" key="1">
    <citation type="submission" date="2016-04" db="EMBL/GenBank/DDBJ databases">
        <authorList>
            <person name="Chen S.-C."/>
            <person name="Lai M.-C."/>
        </authorList>
    </citation>
    <scope>NUCLEOTIDE SEQUENCE [LARGE SCALE GENOMIC DNA]</scope>
    <source>
        <strain evidence="4">AB14</strain>
    </source>
</reference>
<dbReference type="Proteomes" id="UP000189370">
    <property type="component" value="Unassembled WGS sequence"/>
</dbReference>
<dbReference type="InterPro" id="IPR050237">
    <property type="entry name" value="ATP-dep_AMP-bd_enzyme"/>
</dbReference>
<organism evidence="3 4">
    <name type="scientific">Natrinema saccharevitans</name>
    <dbReference type="NCBI Taxonomy" id="301967"/>
    <lineage>
        <taxon>Archaea</taxon>
        <taxon>Methanobacteriati</taxon>
        <taxon>Methanobacteriota</taxon>
        <taxon>Stenosarchaea group</taxon>
        <taxon>Halobacteria</taxon>
        <taxon>Halobacteriales</taxon>
        <taxon>Natrialbaceae</taxon>
        <taxon>Natrinema</taxon>
    </lineage>
</organism>
<dbReference type="Pfam" id="PF13193">
    <property type="entry name" value="AMP-binding_C"/>
    <property type="match status" value="1"/>
</dbReference>
<dbReference type="PANTHER" id="PTHR43767:SF1">
    <property type="entry name" value="NONRIBOSOMAL PEPTIDE SYNTHASE PES1 (EUROFUNG)-RELATED"/>
    <property type="match status" value="1"/>
</dbReference>
<dbReference type="InterPro" id="IPR000873">
    <property type="entry name" value="AMP-dep_synth/lig_dom"/>
</dbReference>
<keyword evidence="4" id="KW-1185">Reference proteome</keyword>
<comment type="caution">
    <text evidence="3">The sequence shown here is derived from an EMBL/GenBank/DDBJ whole genome shotgun (WGS) entry which is preliminary data.</text>
</comment>
<dbReference type="PANTHER" id="PTHR43767">
    <property type="entry name" value="LONG-CHAIN-FATTY-ACID--COA LIGASE"/>
    <property type="match status" value="1"/>
</dbReference>
<gene>
    <name evidence="3" type="ORF">A6E15_17645</name>
</gene>
<dbReference type="InterPro" id="IPR025110">
    <property type="entry name" value="AMP-bd_C"/>
</dbReference>
<dbReference type="Pfam" id="PF00501">
    <property type="entry name" value="AMP-binding"/>
    <property type="match status" value="1"/>
</dbReference>
<evidence type="ECO:0000259" key="2">
    <source>
        <dbReference type="Pfam" id="PF13193"/>
    </source>
</evidence>
<evidence type="ECO:0000313" key="4">
    <source>
        <dbReference type="Proteomes" id="UP000189370"/>
    </source>
</evidence>
<dbReference type="SUPFAM" id="SSF56801">
    <property type="entry name" value="Acetyl-CoA synthetase-like"/>
    <property type="match status" value="1"/>
</dbReference>
<dbReference type="InterPro" id="IPR042099">
    <property type="entry name" value="ANL_N_sf"/>
</dbReference>
<dbReference type="Gene3D" id="3.40.50.12780">
    <property type="entry name" value="N-terminal domain of ligase-like"/>
    <property type="match status" value="1"/>
</dbReference>
<dbReference type="RefSeq" id="WP_076148548.1">
    <property type="nucleotide sequence ID" value="NZ_LWLN01000002.1"/>
</dbReference>
<dbReference type="EMBL" id="LWLN01000002">
    <property type="protein sequence ID" value="OLZ39230.1"/>
    <property type="molecule type" value="Genomic_DNA"/>
</dbReference>
<dbReference type="InterPro" id="IPR045851">
    <property type="entry name" value="AMP-bd_C_sf"/>
</dbReference>
<feature type="domain" description="AMP-binding enzyme C-terminal" evidence="2">
    <location>
        <begin position="471"/>
        <end position="546"/>
    </location>
</feature>
<evidence type="ECO:0000259" key="1">
    <source>
        <dbReference type="Pfam" id="PF00501"/>
    </source>
</evidence>
<dbReference type="STRING" id="301967.A6E15_17645"/>
<feature type="domain" description="AMP-dependent synthetase/ligase" evidence="1">
    <location>
        <begin position="22"/>
        <end position="408"/>
    </location>
</feature>
<proteinExistence type="predicted"/>
<protein>
    <submittedName>
        <fullName evidence="3">Acyl-CoA synthetase</fullName>
    </submittedName>
</protein>
<sequence length="558" mass="62113">MGVTSTLDDRPIDEITVDSMLRARADRIPDETALIYGPDDIHVTYEQLDATANRIANGLRELGVERGSNVSLMAAHPLETLRGMFGINKAGGVYSPINFEYEGETLSYQLDDTDPDVFVLEDRYLDRFEAVRDDLETDPELVVIETDGPRPETSLEATSFDELREQPAIDPDVDVAWHDTASIVYTSGTTGMPKGVVIPHRWIFANYIAPKRAVLNGDDVVHTSLPLYHIGGVYADVVAGLVAGGTVALWDRFSPQAFWDRIDTYEATSVTLISVMMPWLMNAPRTDSDHENTLNKVHMQPLPEEYEELADRFGFEIATVAFAQTETGSPIVGVIRTDDAGGTPPSYRRGLEPDAVEERAREMNLPVVESVDEERYMGRVREDIVEVAVLDEHDREVETGEVGELCIRPKRPGLLLERYHAKPGRTAEAMSNLWFHTGDAAYRDADGNFYFVDRLGDVIRRRGENISSMQIQDAVSTHDAVEAAAVFPIPAPEGGEDRIGLAVEPRGDESVTEATIGSHLEGRIPSFMHPDETFLVDEIPTTETNKMRKVELRERLLE</sequence>
<evidence type="ECO:0000313" key="3">
    <source>
        <dbReference type="EMBL" id="OLZ39230.1"/>
    </source>
</evidence>